<dbReference type="Proteomes" id="UP001320544">
    <property type="component" value="Chromosome"/>
</dbReference>
<dbReference type="EMBL" id="AP025564">
    <property type="protein sequence ID" value="BDE94880.1"/>
    <property type="molecule type" value="Genomic_DNA"/>
</dbReference>
<name>A0ABN6MCW1_9ACTN</name>
<evidence type="ECO:0000313" key="1">
    <source>
        <dbReference type="EMBL" id="BDE94880.1"/>
    </source>
</evidence>
<sequence>MGKDSTVEAGTFEKRLAAGFLTNLLFPRRLERGLLNEVQIEVHGRIERFAFDIVRCAAS</sequence>
<reference evidence="1 2" key="1">
    <citation type="submission" date="2022-01" db="EMBL/GenBank/DDBJ databases">
        <title>Novel bile acid biosynthetic pathways are enriched in the microbiome of centenarians.</title>
        <authorList>
            <person name="Sato Y."/>
            <person name="Atarashi K."/>
            <person name="Plichta R.D."/>
            <person name="Arai Y."/>
            <person name="Sasajima S."/>
            <person name="Kearney M.S."/>
            <person name="Suda W."/>
            <person name="Takeshita K."/>
            <person name="Sasaki T."/>
            <person name="Okamoto S."/>
            <person name="Skelly N.A."/>
            <person name="Okamura Y."/>
            <person name="Vlamakis H."/>
            <person name="Li Y."/>
            <person name="Tanoue T."/>
            <person name="Takei H."/>
            <person name="Nittono H."/>
            <person name="Narushima S."/>
            <person name="Irie J."/>
            <person name="Itoh H."/>
            <person name="Moriya K."/>
            <person name="Sugiura Y."/>
            <person name="Suematsu M."/>
            <person name="Moritoki N."/>
            <person name="Shibata S."/>
            <person name="Littman R.D."/>
            <person name="Fischbach A.M."/>
            <person name="Uwamino Y."/>
            <person name="Inoue T."/>
            <person name="Honda A."/>
            <person name="Hattori M."/>
            <person name="Murai T."/>
            <person name="Xavier J.R."/>
            <person name="Hirose N."/>
            <person name="Honda K."/>
        </authorList>
    </citation>
    <scope>NUCLEOTIDE SEQUENCE [LARGE SCALE GENOMIC DNA]</scope>
    <source>
        <strain evidence="1 2">CE91-St30</strain>
    </source>
</reference>
<keyword evidence="2" id="KW-1185">Reference proteome</keyword>
<organism evidence="1 2">
    <name type="scientific">Raoultibacter timonensis</name>
    <dbReference type="NCBI Taxonomy" id="1907662"/>
    <lineage>
        <taxon>Bacteria</taxon>
        <taxon>Bacillati</taxon>
        <taxon>Actinomycetota</taxon>
        <taxon>Coriobacteriia</taxon>
        <taxon>Eggerthellales</taxon>
        <taxon>Eggerthellaceae</taxon>
        <taxon>Raoultibacter</taxon>
    </lineage>
</organism>
<accession>A0ABN6MCW1</accession>
<evidence type="ECO:0000313" key="2">
    <source>
        <dbReference type="Proteomes" id="UP001320544"/>
    </source>
</evidence>
<gene>
    <name evidence="1" type="ORF">CE91St30_02130</name>
</gene>
<protein>
    <submittedName>
        <fullName evidence="1">Uncharacterized protein</fullName>
    </submittedName>
</protein>
<dbReference type="RefSeq" id="WP_244411405.1">
    <property type="nucleotide sequence ID" value="NZ_AP025564.1"/>
</dbReference>
<proteinExistence type="predicted"/>